<feature type="transmembrane region" description="Helical" evidence="2">
    <location>
        <begin position="47"/>
        <end position="68"/>
    </location>
</feature>
<organism evidence="3 4">
    <name type="scientific">Trametes cubensis</name>
    <dbReference type="NCBI Taxonomy" id="1111947"/>
    <lineage>
        <taxon>Eukaryota</taxon>
        <taxon>Fungi</taxon>
        <taxon>Dikarya</taxon>
        <taxon>Basidiomycota</taxon>
        <taxon>Agaricomycotina</taxon>
        <taxon>Agaricomycetes</taxon>
        <taxon>Polyporales</taxon>
        <taxon>Polyporaceae</taxon>
        <taxon>Trametes</taxon>
    </lineage>
</organism>
<gene>
    <name evidence="3" type="ORF">ONZ51_g8787</name>
</gene>
<keyword evidence="2" id="KW-0472">Membrane</keyword>
<evidence type="ECO:0000256" key="2">
    <source>
        <dbReference type="SAM" id="Phobius"/>
    </source>
</evidence>
<reference evidence="3" key="1">
    <citation type="submission" date="2022-11" db="EMBL/GenBank/DDBJ databases">
        <title>Genome Sequence of Cubamyces cubensis.</title>
        <authorList>
            <person name="Buettner E."/>
        </authorList>
    </citation>
    <scope>NUCLEOTIDE SEQUENCE</scope>
    <source>
        <strain evidence="3">MPL-01</strain>
    </source>
</reference>
<dbReference type="EMBL" id="JAPEVG010000276">
    <property type="protein sequence ID" value="KAJ8469752.1"/>
    <property type="molecule type" value="Genomic_DNA"/>
</dbReference>
<feature type="transmembrane region" description="Helical" evidence="2">
    <location>
        <begin position="80"/>
        <end position="102"/>
    </location>
</feature>
<proteinExistence type="predicted"/>
<sequence length="200" mass="21002">MSGLYTYRLCSFVLALGLGMGVVTLSVVSVNSRAIVVVEDGEDVDVLHARVGIAAGLSTAISIMIMLLRDSCHRPISIIFELVDAAAVYAAAWTVVVVMAAAESSDVTVCNSTNSYEQSICSDAGVIVGLSALLVVVLSLYLLVLLFVACTGAMHGTPIWTCPVRPDSRHRRSLGDLESKPGEQVEVKEGPGAPRVSPNA</sequence>
<dbReference type="AlphaFoldDB" id="A0AAD7XAI2"/>
<feature type="region of interest" description="Disordered" evidence="1">
    <location>
        <begin position="171"/>
        <end position="200"/>
    </location>
</feature>
<keyword evidence="2" id="KW-1133">Transmembrane helix</keyword>
<feature type="transmembrane region" description="Helical" evidence="2">
    <location>
        <begin position="124"/>
        <end position="149"/>
    </location>
</feature>
<name>A0AAD7XAI2_9APHY</name>
<keyword evidence="2" id="KW-0812">Transmembrane</keyword>
<feature type="transmembrane region" description="Helical" evidence="2">
    <location>
        <begin position="12"/>
        <end position="35"/>
    </location>
</feature>
<accession>A0AAD7XAI2</accession>
<keyword evidence="4" id="KW-1185">Reference proteome</keyword>
<evidence type="ECO:0000313" key="4">
    <source>
        <dbReference type="Proteomes" id="UP001215151"/>
    </source>
</evidence>
<dbReference type="Proteomes" id="UP001215151">
    <property type="component" value="Unassembled WGS sequence"/>
</dbReference>
<comment type="caution">
    <text evidence="3">The sequence shown here is derived from an EMBL/GenBank/DDBJ whole genome shotgun (WGS) entry which is preliminary data.</text>
</comment>
<feature type="compositionally biased region" description="Basic and acidic residues" evidence="1">
    <location>
        <begin position="173"/>
        <end position="189"/>
    </location>
</feature>
<evidence type="ECO:0000313" key="3">
    <source>
        <dbReference type="EMBL" id="KAJ8469752.1"/>
    </source>
</evidence>
<protein>
    <submittedName>
        <fullName evidence="3">Uncharacterized protein</fullName>
    </submittedName>
</protein>
<evidence type="ECO:0000256" key="1">
    <source>
        <dbReference type="SAM" id="MobiDB-lite"/>
    </source>
</evidence>